<organism evidence="2 3">
    <name type="scientific">Rangifer tarandus platyrhynchus</name>
    <name type="common">Svalbard reindeer</name>
    <dbReference type="NCBI Taxonomy" id="3082113"/>
    <lineage>
        <taxon>Eukaryota</taxon>
        <taxon>Metazoa</taxon>
        <taxon>Chordata</taxon>
        <taxon>Craniata</taxon>
        <taxon>Vertebrata</taxon>
        <taxon>Euteleostomi</taxon>
        <taxon>Mammalia</taxon>
        <taxon>Eutheria</taxon>
        <taxon>Laurasiatheria</taxon>
        <taxon>Artiodactyla</taxon>
        <taxon>Ruminantia</taxon>
        <taxon>Pecora</taxon>
        <taxon>Cervidae</taxon>
        <taxon>Odocoileinae</taxon>
        <taxon>Rangifer</taxon>
    </lineage>
</organism>
<feature type="region of interest" description="Disordered" evidence="1">
    <location>
        <begin position="1"/>
        <end position="42"/>
    </location>
</feature>
<sequence length="102" mass="11555">MLEWVAMSSSRGSSNLGIKPRSPALQTDSLPSEPPGKPRNTQVGSLSLLQGRIVLTQELNQGVLHCRQILYQQSYQEAQECRRPKLKFMLLTKKSSVFFFFN</sequence>
<keyword evidence="3" id="KW-1185">Reference proteome</keyword>
<name>A0ABN8ZU83_RANTA</name>
<gene>
    <name evidence="2" type="ORF">MRATA1EN1_LOCUS26450</name>
</gene>
<proteinExistence type="predicted"/>
<feature type="compositionally biased region" description="Polar residues" evidence="1">
    <location>
        <begin position="7"/>
        <end position="16"/>
    </location>
</feature>
<accession>A0ABN8ZU83</accession>
<dbReference type="EMBL" id="OX459943">
    <property type="protein sequence ID" value="CAI9177488.1"/>
    <property type="molecule type" value="Genomic_DNA"/>
</dbReference>
<reference evidence="2" key="1">
    <citation type="submission" date="2023-04" db="EMBL/GenBank/DDBJ databases">
        <authorList>
            <consortium name="ELIXIR-Norway"/>
        </authorList>
    </citation>
    <scope>NUCLEOTIDE SEQUENCE [LARGE SCALE GENOMIC DNA]</scope>
</reference>
<evidence type="ECO:0000313" key="2">
    <source>
        <dbReference type="EMBL" id="CAI9177488.1"/>
    </source>
</evidence>
<evidence type="ECO:0000313" key="3">
    <source>
        <dbReference type="Proteomes" id="UP001176941"/>
    </source>
</evidence>
<protein>
    <submittedName>
        <fullName evidence="2">Uncharacterized protein</fullName>
    </submittedName>
</protein>
<dbReference type="Proteomes" id="UP001176941">
    <property type="component" value="Chromosome 7"/>
</dbReference>
<evidence type="ECO:0000256" key="1">
    <source>
        <dbReference type="SAM" id="MobiDB-lite"/>
    </source>
</evidence>